<keyword evidence="3" id="KW-1185">Reference proteome</keyword>
<protein>
    <submittedName>
        <fullName evidence="2">Ig-like domain-containing protein</fullName>
    </submittedName>
</protein>
<dbReference type="Proteomes" id="UP001056649">
    <property type="component" value="Chromosome"/>
</dbReference>
<organism evidence="2 3">
    <name type="scientific">Candidatus Endoriftia persephonae</name>
    <dbReference type="NCBI Taxonomy" id="393765"/>
    <lineage>
        <taxon>Bacteria</taxon>
        <taxon>Pseudomonadati</taxon>
        <taxon>Pseudomonadota</taxon>
        <taxon>Gammaproteobacteria</taxon>
        <taxon>Chromatiales</taxon>
        <taxon>Sedimenticolaceae</taxon>
        <taxon>Candidatus Endoriftia</taxon>
    </lineage>
</organism>
<dbReference type="Gene3D" id="2.60.40.3440">
    <property type="match status" value="2"/>
</dbReference>
<evidence type="ECO:0000313" key="2">
    <source>
        <dbReference type="EMBL" id="USF87257.1"/>
    </source>
</evidence>
<proteinExistence type="predicted"/>
<dbReference type="EMBL" id="CP090569">
    <property type="protein sequence ID" value="USF87257.1"/>
    <property type="molecule type" value="Genomic_DNA"/>
</dbReference>
<dbReference type="RefSeq" id="WP_040819369.1">
    <property type="nucleotide sequence ID" value="NZ_CP090569.1"/>
</dbReference>
<accession>A0A9J6ZWV2</accession>
<dbReference type="PROSITE" id="PS51257">
    <property type="entry name" value="PROKAR_LIPOPROTEIN"/>
    <property type="match status" value="1"/>
</dbReference>
<evidence type="ECO:0000313" key="3">
    <source>
        <dbReference type="Proteomes" id="UP001056649"/>
    </source>
</evidence>
<evidence type="ECO:0000256" key="1">
    <source>
        <dbReference type="SAM" id="MobiDB-lite"/>
    </source>
</evidence>
<gene>
    <name evidence="2" type="ORF">L0Y14_14135</name>
</gene>
<sequence>MDIPGKTLSALLCLGLLSGCGGSGSESSEETTRTGSESASQTITLQPTEGTGGSDSSSGSGLAGEQLVPAVGAGGGSQSPAAQPAHTARDDSFDVTINSARTLDVLANDSLDSGAAMILSIESSSQLGGTVRIVAANLLNYTPPSGQASSATDRFSYTLGDTNGASSSATVTLSLTLPSTSAHTANDDSVMASHNSSQSIDILANDQVDSSTTQLGGSVVIAGDNSVTYTPPGNITSSTTDSFGYTLADSFGLTSAAIVSVPWRCRPSRPHRQALPSVPMKMSLVRRRTPAAA</sequence>
<name>A0A9J6ZWV2_9GAMM</name>
<feature type="region of interest" description="Disordered" evidence="1">
    <location>
        <begin position="22"/>
        <end position="90"/>
    </location>
</feature>
<dbReference type="AlphaFoldDB" id="A0A9J6ZWV2"/>
<reference evidence="2" key="1">
    <citation type="journal article" date="2022" name="Mol. Ecol. Resour.">
        <title>The complete and closed genome of the facultative generalist Candidatus Endoriftia persephone from deep-sea hydrothermal vents.</title>
        <authorList>
            <person name="de Oliveira A.L."/>
            <person name="Srivastava A."/>
            <person name="Espada-Hinojosa S."/>
            <person name="Bright M."/>
        </authorList>
    </citation>
    <scope>NUCLEOTIDE SEQUENCE</scope>
    <source>
        <strain evidence="2">Tica-EPR-9o50.N</strain>
    </source>
</reference>
<dbReference type="Pfam" id="PF17963">
    <property type="entry name" value="Big_9"/>
    <property type="match status" value="2"/>
</dbReference>
<dbReference type="KEGG" id="eps:L0Y14_14135"/>